<dbReference type="Pfam" id="PF13560">
    <property type="entry name" value="HTH_31"/>
    <property type="match status" value="1"/>
</dbReference>
<keyword evidence="3" id="KW-1185">Reference proteome</keyword>
<evidence type="ECO:0000259" key="1">
    <source>
        <dbReference type="Pfam" id="PF19054"/>
    </source>
</evidence>
<evidence type="ECO:0000313" key="3">
    <source>
        <dbReference type="Proteomes" id="UP000662857"/>
    </source>
</evidence>
<protein>
    <submittedName>
        <fullName evidence="2">Helix-turn-helix domain-containing protein</fullName>
    </submittedName>
</protein>
<feature type="domain" description="DUF5753" evidence="1">
    <location>
        <begin position="101"/>
        <end position="276"/>
    </location>
</feature>
<sequence length="281" mass="32287">MTVAYGATVAKRRLSRRLTELRGATTFTANQVCDKLGWGRGKLGRFEGNTWKRPELSDIRDLLRFYQVNDEERRELEELARRARARDWWREYGDVFGDTEFPGFEADATRVCLYMPLVLPGLLQTPAYTEAQMNVATQSPDWRKRTLEARQRRQEILDRDDGTAPRLEVVVTEASLLYQWGTREDRHALFTRLIELSQRAKVDLRLLRFQDGLHPGMCGPINIFDFPGGEPQAVFLETDFAIEEVNGLAEVGAYKEIFSRIRDAAADPATTTAELTRLREN</sequence>
<gene>
    <name evidence="2" type="ORF">JQS43_15490</name>
</gene>
<dbReference type="Proteomes" id="UP000662857">
    <property type="component" value="Chromosome"/>
</dbReference>
<accession>A0A895YFT4</accession>
<reference evidence="2" key="1">
    <citation type="submission" date="2021-02" db="EMBL/GenBank/DDBJ databases">
        <title>Natrosporangium hydrolyticum gen. nov., sp. nov, a haloalkaliphilic actinobacterium from a soda solonchak soil.</title>
        <authorList>
            <person name="Sorokin D.Y."/>
            <person name="Khijniak T.V."/>
            <person name="Zakharycheva A.P."/>
            <person name="Boueva O.V."/>
            <person name="Ariskina E.V."/>
            <person name="Hahnke R.L."/>
            <person name="Bunk B."/>
            <person name="Sproer C."/>
            <person name="Schumann P."/>
            <person name="Evtushenko L.I."/>
            <person name="Kublanov I.V."/>
        </authorList>
    </citation>
    <scope>NUCLEOTIDE SEQUENCE</scope>
    <source>
        <strain evidence="2">DSM 106523</strain>
    </source>
</reference>
<proteinExistence type="predicted"/>
<dbReference type="RefSeq" id="WP_239675111.1">
    <property type="nucleotide sequence ID" value="NZ_CP070499.1"/>
</dbReference>
<dbReference type="KEGG" id="nhy:JQS43_15490"/>
<name>A0A895YFT4_9ACTN</name>
<dbReference type="EMBL" id="CP070499">
    <property type="protein sequence ID" value="QSB13050.1"/>
    <property type="molecule type" value="Genomic_DNA"/>
</dbReference>
<dbReference type="Pfam" id="PF19054">
    <property type="entry name" value="DUF5753"/>
    <property type="match status" value="1"/>
</dbReference>
<dbReference type="InterPro" id="IPR043917">
    <property type="entry name" value="DUF5753"/>
</dbReference>
<evidence type="ECO:0000313" key="2">
    <source>
        <dbReference type="EMBL" id="QSB13050.1"/>
    </source>
</evidence>
<dbReference type="AlphaFoldDB" id="A0A895YFT4"/>
<organism evidence="2 3">
    <name type="scientific">Natronosporangium hydrolyticum</name>
    <dbReference type="NCBI Taxonomy" id="2811111"/>
    <lineage>
        <taxon>Bacteria</taxon>
        <taxon>Bacillati</taxon>
        <taxon>Actinomycetota</taxon>
        <taxon>Actinomycetes</taxon>
        <taxon>Micromonosporales</taxon>
        <taxon>Micromonosporaceae</taxon>
        <taxon>Natronosporangium</taxon>
    </lineage>
</organism>